<feature type="transmembrane region" description="Helical" evidence="1">
    <location>
        <begin position="34"/>
        <end position="57"/>
    </location>
</feature>
<dbReference type="AlphaFoldDB" id="A0A2U3LAA9"/>
<dbReference type="PANTHER" id="PTHR30572:SF4">
    <property type="entry name" value="ABC TRANSPORTER PERMEASE YTRF"/>
    <property type="match status" value="1"/>
</dbReference>
<organism evidence="2 3">
    <name type="scientific">Candidatus Sulfotelmatobacter kueseliae</name>
    <dbReference type="NCBI Taxonomy" id="2042962"/>
    <lineage>
        <taxon>Bacteria</taxon>
        <taxon>Pseudomonadati</taxon>
        <taxon>Acidobacteriota</taxon>
        <taxon>Terriglobia</taxon>
        <taxon>Terriglobales</taxon>
        <taxon>Candidatus Korobacteraceae</taxon>
        <taxon>Candidatus Sulfotelmatobacter</taxon>
    </lineage>
</organism>
<proteinExistence type="predicted"/>
<reference evidence="3" key="1">
    <citation type="submission" date="2018-02" db="EMBL/GenBank/DDBJ databases">
        <authorList>
            <person name="Hausmann B."/>
        </authorList>
    </citation>
    <scope>NUCLEOTIDE SEQUENCE [LARGE SCALE GENOMIC DNA]</scope>
    <source>
        <strain evidence="3">Peat soil MAG SbA1</strain>
    </source>
</reference>
<keyword evidence="1" id="KW-0812">Transmembrane</keyword>
<name>A0A2U3LAA9_9BACT</name>
<dbReference type="InterPro" id="IPR050250">
    <property type="entry name" value="Macrolide_Exporter_MacB"/>
</dbReference>
<evidence type="ECO:0008006" key="4">
    <source>
        <dbReference type="Google" id="ProtNLM"/>
    </source>
</evidence>
<evidence type="ECO:0000313" key="3">
    <source>
        <dbReference type="Proteomes" id="UP000238701"/>
    </source>
</evidence>
<accession>A0A2U3LAA9</accession>
<evidence type="ECO:0000313" key="2">
    <source>
        <dbReference type="EMBL" id="SPF48885.1"/>
    </source>
</evidence>
<gene>
    <name evidence="2" type="ORF">SBA1_90021</name>
</gene>
<evidence type="ECO:0000256" key="1">
    <source>
        <dbReference type="SAM" id="Phobius"/>
    </source>
</evidence>
<dbReference type="PANTHER" id="PTHR30572">
    <property type="entry name" value="MEMBRANE COMPONENT OF TRANSPORTER-RELATED"/>
    <property type="match status" value="1"/>
</dbReference>
<sequence>MLTAVGGVFGVLLGAAVVWVIPAVWPSLPAHLSMFWVTFGFGSAAGVGLVFGIYPAWKAANLDPIESLRYE</sequence>
<dbReference type="Proteomes" id="UP000238701">
    <property type="component" value="Unassembled WGS sequence"/>
</dbReference>
<dbReference type="GO" id="GO:0005886">
    <property type="term" value="C:plasma membrane"/>
    <property type="evidence" value="ECO:0007669"/>
    <property type="project" value="TreeGrafter"/>
</dbReference>
<dbReference type="GO" id="GO:0022857">
    <property type="term" value="F:transmembrane transporter activity"/>
    <property type="evidence" value="ECO:0007669"/>
    <property type="project" value="TreeGrafter"/>
</dbReference>
<keyword evidence="1" id="KW-0472">Membrane</keyword>
<protein>
    <recommendedName>
        <fullName evidence="4">ABC3 transporter permease protein domain-containing protein</fullName>
    </recommendedName>
</protein>
<feature type="transmembrane region" description="Helical" evidence="1">
    <location>
        <begin position="7"/>
        <end position="28"/>
    </location>
</feature>
<dbReference type="EMBL" id="OMOD01000188">
    <property type="protein sequence ID" value="SPF48885.1"/>
    <property type="molecule type" value="Genomic_DNA"/>
</dbReference>
<keyword evidence="1" id="KW-1133">Transmembrane helix</keyword>